<feature type="repeat" description="ANK" evidence="3">
    <location>
        <begin position="546"/>
        <end position="581"/>
    </location>
</feature>
<dbReference type="CDD" id="cd03716">
    <property type="entry name" value="SOCS_ASB_like"/>
    <property type="match status" value="1"/>
</dbReference>
<dbReference type="InterPro" id="IPR036770">
    <property type="entry name" value="Ankyrin_rpt-contain_sf"/>
</dbReference>
<dbReference type="GO" id="GO:0005737">
    <property type="term" value="C:cytoplasm"/>
    <property type="evidence" value="ECO:0007669"/>
    <property type="project" value="TreeGrafter"/>
</dbReference>
<dbReference type="PANTHER" id="PTHR24198:SF165">
    <property type="entry name" value="ANKYRIN REPEAT-CONTAINING PROTEIN-RELATED"/>
    <property type="match status" value="1"/>
</dbReference>
<dbReference type="Proteomes" id="UP000694843">
    <property type="component" value="Unplaced"/>
</dbReference>
<reference evidence="7" key="1">
    <citation type="submission" date="2025-08" db="UniProtKB">
        <authorList>
            <consortium name="RefSeq"/>
        </authorList>
    </citation>
    <scope>IDENTIFICATION</scope>
    <source>
        <tissue evidence="7">Whole organism</tissue>
    </source>
</reference>
<feature type="region of interest" description="Disordered" evidence="4">
    <location>
        <begin position="29"/>
        <end position="118"/>
    </location>
</feature>
<evidence type="ECO:0000313" key="7">
    <source>
        <dbReference type="RefSeq" id="XP_018020473.1"/>
    </source>
</evidence>
<feature type="region of interest" description="Disordered" evidence="4">
    <location>
        <begin position="168"/>
        <end position="238"/>
    </location>
</feature>
<evidence type="ECO:0000313" key="6">
    <source>
        <dbReference type="Proteomes" id="UP000694843"/>
    </source>
</evidence>
<evidence type="ECO:0000256" key="4">
    <source>
        <dbReference type="SAM" id="MobiDB-lite"/>
    </source>
</evidence>
<dbReference type="Pfam" id="PF12796">
    <property type="entry name" value="Ank_2"/>
    <property type="match status" value="2"/>
</dbReference>
<feature type="compositionally biased region" description="Polar residues" evidence="4">
    <location>
        <begin position="50"/>
        <end position="79"/>
    </location>
</feature>
<evidence type="ECO:0000256" key="3">
    <source>
        <dbReference type="PROSITE-ProRule" id="PRU00023"/>
    </source>
</evidence>
<feature type="repeat" description="ANK" evidence="3">
    <location>
        <begin position="277"/>
        <end position="309"/>
    </location>
</feature>
<accession>A0A8B7P360</accession>
<keyword evidence="2 3" id="KW-0040">ANK repeat</keyword>
<dbReference type="PANTHER" id="PTHR24198">
    <property type="entry name" value="ANKYRIN REPEAT AND PROTEIN KINASE DOMAIN-CONTAINING PROTEIN"/>
    <property type="match status" value="1"/>
</dbReference>
<evidence type="ECO:0000256" key="1">
    <source>
        <dbReference type="ARBA" id="ARBA00022737"/>
    </source>
</evidence>
<feature type="compositionally biased region" description="Basic and acidic residues" evidence="4">
    <location>
        <begin position="180"/>
        <end position="191"/>
    </location>
</feature>
<dbReference type="SUPFAM" id="SSF158235">
    <property type="entry name" value="SOCS box-like"/>
    <property type="match status" value="1"/>
</dbReference>
<dbReference type="Pfam" id="PF07525">
    <property type="entry name" value="SOCS_box"/>
    <property type="match status" value="1"/>
</dbReference>
<feature type="domain" description="SOCS box" evidence="5">
    <location>
        <begin position="674"/>
        <end position="721"/>
    </location>
</feature>
<evidence type="ECO:0000256" key="2">
    <source>
        <dbReference type="ARBA" id="ARBA00023043"/>
    </source>
</evidence>
<dbReference type="OMA" id="GFCNVIR"/>
<feature type="compositionally biased region" description="Acidic residues" evidence="4">
    <location>
        <begin position="217"/>
        <end position="230"/>
    </location>
</feature>
<dbReference type="PRINTS" id="PR01415">
    <property type="entry name" value="ANKYRIN"/>
</dbReference>
<keyword evidence="6" id="KW-1185">Reference proteome</keyword>
<organism evidence="6 7">
    <name type="scientific">Hyalella azteca</name>
    <name type="common">Amphipod</name>
    <dbReference type="NCBI Taxonomy" id="294128"/>
    <lineage>
        <taxon>Eukaryota</taxon>
        <taxon>Metazoa</taxon>
        <taxon>Ecdysozoa</taxon>
        <taxon>Arthropoda</taxon>
        <taxon>Crustacea</taxon>
        <taxon>Multicrustacea</taxon>
        <taxon>Malacostraca</taxon>
        <taxon>Eumalacostraca</taxon>
        <taxon>Peracarida</taxon>
        <taxon>Amphipoda</taxon>
        <taxon>Senticaudata</taxon>
        <taxon>Talitrida</taxon>
        <taxon>Talitroidea</taxon>
        <taxon>Hyalellidae</taxon>
        <taxon>Hyalella</taxon>
    </lineage>
</organism>
<dbReference type="PROSITE" id="PS50297">
    <property type="entry name" value="ANK_REP_REGION"/>
    <property type="match status" value="4"/>
</dbReference>
<feature type="repeat" description="ANK" evidence="3">
    <location>
        <begin position="479"/>
        <end position="511"/>
    </location>
</feature>
<dbReference type="InterPro" id="IPR036036">
    <property type="entry name" value="SOCS_box-like_dom_sf"/>
</dbReference>
<dbReference type="OrthoDB" id="366390at2759"/>
<proteinExistence type="predicted"/>
<gene>
    <name evidence="7" type="primary">LOC108676837</name>
</gene>
<dbReference type="RefSeq" id="XP_018020473.1">
    <property type="nucleotide sequence ID" value="XM_018164984.2"/>
</dbReference>
<dbReference type="GeneID" id="108676837"/>
<feature type="repeat" description="ANK" evidence="3">
    <location>
        <begin position="310"/>
        <end position="342"/>
    </location>
</feature>
<dbReference type="KEGG" id="hazt:108676837"/>
<dbReference type="InterPro" id="IPR002110">
    <property type="entry name" value="Ankyrin_rpt"/>
</dbReference>
<feature type="repeat" description="ANK" evidence="3">
    <location>
        <begin position="513"/>
        <end position="545"/>
    </location>
</feature>
<dbReference type="Gene3D" id="1.25.40.20">
    <property type="entry name" value="Ankyrin repeat-containing domain"/>
    <property type="match status" value="2"/>
</dbReference>
<sequence length="721" mass="80490">MSYAVLPSLVTLLDTHILCCRINMADDDDNQRQISQRPTRNSEESDQEDASSLINFSDIFPSNSVTDAPCSSTEHTSSARSERQSSETSNYLLGVPGGNCHEDEHSETEEEDNNEVSHMRTASFITIYSEGHMPQKCHNAGQGEQSVDGTELSPINVTRDSLMENGAAHNAADEASGSDSSEHRQFDRQESNDENSILDDRELDSHEVGHRDHENTDDAEEADNDESEEESMSRPLVMRRQTSFQRELADAIVRLASMEELEFLLKCGAKVSEPVTQGLTPLHYAVWQRYPDAAELLIREGCDLNARDDIGYTPLHLCAEHGYLDMMSILLKHNARVNINQHRADDLYPIDAVDEPLRLALKHDQIEAARLLLENNADPNSRYFFGSEINLVSPLKTELLELLLSWGARPDTRDRYGFTPIMKACHVQQEAEEALGEQDAISGQDVLRHFAQTLKGIESVLVLISHGADINLRTDARHECRSVLHYAILSGSSPIVNLLLKQGAKVNFEPEYNRASPLHLAVLKGDLTIINMLLDADAHINITTPTVGSPLHVACSEAIPNRMEVLQLLLSRGADPNIVVRNESGRPLKPPLGEYLANSTEHDVQVIKLLLRYGAQVVMQPPQQCPLGLVNCLYTVAKNKEVMAELLEAAERFDVPLIRKTPLLVPSVHRDFFLEVASSPPPMRHLARVFIRKVMGRHKPAAIEDLALPHLLKKYLLYEVN</sequence>
<dbReference type="SMART" id="SM00248">
    <property type="entry name" value="ANK"/>
    <property type="match status" value="8"/>
</dbReference>
<dbReference type="GO" id="GO:0035556">
    <property type="term" value="P:intracellular signal transduction"/>
    <property type="evidence" value="ECO:0007669"/>
    <property type="project" value="InterPro"/>
</dbReference>
<dbReference type="AlphaFoldDB" id="A0A8B7P360"/>
<evidence type="ECO:0000259" key="5">
    <source>
        <dbReference type="PROSITE" id="PS50225"/>
    </source>
</evidence>
<keyword evidence="1" id="KW-0677">Repeat</keyword>
<feature type="compositionally biased region" description="Acidic residues" evidence="4">
    <location>
        <begin position="105"/>
        <end position="114"/>
    </location>
</feature>
<dbReference type="SMART" id="SM00969">
    <property type="entry name" value="SOCS_box"/>
    <property type="match status" value="1"/>
</dbReference>
<dbReference type="PROSITE" id="PS50225">
    <property type="entry name" value="SOCS"/>
    <property type="match status" value="1"/>
</dbReference>
<protein>
    <submittedName>
        <fullName evidence="7">Ankyrin-3 isoform X1</fullName>
    </submittedName>
</protein>
<dbReference type="PROSITE" id="PS50088">
    <property type="entry name" value="ANK_REPEAT"/>
    <property type="match status" value="5"/>
</dbReference>
<dbReference type="Gene3D" id="1.10.750.20">
    <property type="entry name" value="SOCS box"/>
    <property type="match status" value="1"/>
</dbReference>
<feature type="compositionally biased region" description="Basic and acidic residues" evidence="4">
    <location>
        <begin position="198"/>
        <end position="216"/>
    </location>
</feature>
<name>A0A8B7P360_HYAAZ</name>
<dbReference type="SUPFAM" id="SSF48403">
    <property type="entry name" value="Ankyrin repeat"/>
    <property type="match status" value="1"/>
</dbReference>
<dbReference type="InterPro" id="IPR001496">
    <property type="entry name" value="SOCS_box"/>
</dbReference>